<dbReference type="Pfam" id="PF13671">
    <property type="entry name" value="AAA_33"/>
    <property type="match status" value="1"/>
</dbReference>
<evidence type="ECO:0000256" key="9">
    <source>
        <dbReference type="ARBA" id="ARBA00048090"/>
    </source>
</evidence>
<evidence type="ECO:0000256" key="2">
    <source>
        <dbReference type="ARBA" id="ARBA00008420"/>
    </source>
</evidence>
<dbReference type="InterPro" id="IPR027417">
    <property type="entry name" value="P-loop_NTPase"/>
</dbReference>
<dbReference type="CDD" id="cd02021">
    <property type="entry name" value="GntK"/>
    <property type="match status" value="1"/>
</dbReference>
<dbReference type="Proteomes" id="UP000278886">
    <property type="component" value="Chromosome"/>
</dbReference>
<protein>
    <recommendedName>
        <fullName evidence="3 10">Gluconokinase</fullName>
        <ecNumber evidence="3 10">2.7.1.12</ecNumber>
    </recommendedName>
</protein>
<dbReference type="SUPFAM" id="SSF52540">
    <property type="entry name" value="P-loop containing nucleoside triphosphate hydrolases"/>
    <property type="match status" value="1"/>
</dbReference>
<evidence type="ECO:0000256" key="6">
    <source>
        <dbReference type="ARBA" id="ARBA00022777"/>
    </source>
</evidence>
<comment type="similarity">
    <text evidence="2 10">Belongs to the gluconokinase GntK/GntV family.</text>
</comment>
<dbReference type="GO" id="GO:0005737">
    <property type="term" value="C:cytoplasm"/>
    <property type="evidence" value="ECO:0007669"/>
    <property type="project" value="TreeGrafter"/>
</dbReference>
<evidence type="ECO:0000313" key="12">
    <source>
        <dbReference type="Proteomes" id="UP000278886"/>
    </source>
</evidence>
<dbReference type="InterPro" id="IPR006001">
    <property type="entry name" value="Therm_gnt_kin"/>
</dbReference>
<evidence type="ECO:0000256" key="7">
    <source>
        <dbReference type="ARBA" id="ARBA00022840"/>
    </source>
</evidence>
<dbReference type="OrthoDB" id="9795716at2"/>
<dbReference type="FunFam" id="3.40.50.300:FF:000522">
    <property type="entry name" value="Gluconokinase"/>
    <property type="match status" value="1"/>
</dbReference>
<keyword evidence="7 10" id="KW-0067">ATP-binding</keyword>
<organism evidence="11 12">
    <name type="scientific">Protaetiibacter intestinalis</name>
    <dbReference type="NCBI Taxonomy" id="2419774"/>
    <lineage>
        <taxon>Bacteria</taxon>
        <taxon>Bacillati</taxon>
        <taxon>Actinomycetota</taxon>
        <taxon>Actinomycetes</taxon>
        <taxon>Micrococcales</taxon>
        <taxon>Microbacteriaceae</taxon>
        <taxon>Protaetiibacter</taxon>
    </lineage>
</organism>
<proteinExistence type="inferred from homology"/>
<evidence type="ECO:0000256" key="1">
    <source>
        <dbReference type="ARBA" id="ARBA00004761"/>
    </source>
</evidence>
<comment type="pathway">
    <text evidence="1">Carbohydrate acid metabolism.</text>
</comment>
<evidence type="ECO:0000256" key="8">
    <source>
        <dbReference type="ARBA" id="ARBA00023064"/>
    </source>
</evidence>
<dbReference type="GO" id="GO:0019521">
    <property type="term" value="P:D-gluconate metabolic process"/>
    <property type="evidence" value="ECO:0007669"/>
    <property type="project" value="UniProtKB-KW"/>
</dbReference>
<gene>
    <name evidence="11" type="ORF">D7I47_09100</name>
</gene>
<sequence length="166" mass="17241">MSSRAVAPVVVAGVSGSGKSTVGALLAERLGVPFVDGDALHPPANVAKMAAGIPLDDADRGPWLDAVGERLAAGSVVVACSALRRAYRDRLRAAAPSVRIVLLDGTRELLGERMAARAEHFMPPALLDSQLATLERPAPDEHVAVYDVAVPPAELADAVLHDLEDA</sequence>
<dbReference type="PANTHER" id="PTHR43442:SF3">
    <property type="entry name" value="GLUCONOKINASE-RELATED"/>
    <property type="match status" value="1"/>
</dbReference>
<dbReference type="KEGG" id="lyd:D7I47_09100"/>
<reference evidence="12" key="1">
    <citation type="submission" date="2018-09" db="EMBL/GenBank/DDBJ databases">
        <title>Genome sequencing of strain 2DFWR-13.</title>
        <authorList>
            <person name="Heo J."/>
            <person name="Kim S.-J."/>
            <person name="Kwon S.-W."/>
        </authorList>
    </citation>
    <scope>NUCLEOTIDE SEQUENCE [LARGE SCALE GENOMIC DNA]</scope>
    <source>
        <strain evidence="12">2DFWR-13</strain>
    </source>
</reference>
<keyword evidence="12" id="KW-1185">Reference proteome</keyword>
<dbReference type="GO" id="GO:0005524">
    <property type="term" value="F:ATP binding"/>
    <property type="evidence" value="ECO:0007669"/>
    <property type="project" value="UniProtKB-KW"/>
</dbReference>
<accession>A0A387BIP6</accession>
<evidence type="ECO:0000256" key="5">
    <source>
        <dbReference type="ARBA" id="ARBA00022741"/>
    </source>
</evidence>
<dbReference type="EMBL" id="CP032630">
    <property type="protein sequence ID" value="AYF98400.1"/>
    <property type="molecule type" value="Genomic_DNA"/>
</dbReference>
<evidence type="ECO:0000256" key="4">
    <source>
        <dbReference type="ARBA" id="ARBA00022679"/>
    </source>
</evidence>
<keyword evidence="4 10" id="KW-0808">Transferase</keyword>
<name>A0A387BIP6_9MICO</name>
<dbReference type="GO" id="GO:0046316">
    <property type="term" value="F:gluconokinase activity"/>
    <property type="evidence" value="ECO:0007669"/>
    <property type="project" value="UniProtKB-EC"/>
</dbReference>
<evidence type="ECO:0000313" key="11">
    <source>
        <dbReference type="EMBL" id="AYF98400.1"/>
    </source>
</evidence>
<dbReference type="AlphaFoldDB" id="A0A387BIP6"/>
<dbReference type="Gene3D" id="3.40.50.300">
    <property type="entry name" value="P-loop containing nucleotide triphosphate hydrolases"/>
    <property type="match status" value="1"/>
</dbReference>
<keyword evidence="8" id="KW-0311">Gluconate utilization</keyword>
<evidence type="ECO:0000256" key="10">
    <source>
        <dbReference type="RuleBase" id="RU363066"/>
    </source>
</evidence>
<comment type="catalytic activity">
    <reaction evidence="9 10">
        <text>D-gluconate + ATP = 6-phospho-D-gluconate + ADP + H(+)</text>
        <dbReference type="Rhea" id="RHEA:19433"/>
        <dbReference type="ChEBI" id="CHEBI:15378"/>
        <dbReference type="ChEBI" id="CHEBI:18391"/>
        <dbReference type="ChEBI" id="CHEBI:30616"/>
        <dbReference type="ChEBI" id="CHEBI:58759"/>
        <dbReference type="ChEBI" id="CHEBI:456216"/>
        <dbReference type="EC" id="2.7.1.12"/>
    </reaction>
</comment>
<keyword evidence="5 10" id="KW-0547">Nucleotide-binding</keyword>
<evidence type="ECO:0000256" key="3">
    <source>
        <dbReference type="ARBA" id="ARBA00012054"/>
    </source>
</evidence>
<dbReference type="RefSeq" id="WP_120762747.1">
    <property type="nucleotide sequence ID" value="NZ_CP032630.1"/>
</dbReference>
<dbReference type="EC" id="2.7.1.12" evidence="3 10"/>
<dbReference type="NCBIfam" id="TIGR01313">
    <property type="entry name" value="therm_gnt_kin"/>
    <property type="match status" value="1"/>
</dbReference>
<dbReference type="PANTHER" id="PTHR43442">
    <property type="entry name" value="GLUCONOKINASE-RELATED"/>
    <property type="match status" value="1"/>
</dbReference>
<keyword evidence="6 10" id="KW-0418">Kinase</keyword>